<reference evidence="3" key="1">
    <citation type="submission" date="2021-03" db="EMBL/GenBank/DDBJ databases">
        <title>Evolutionary innovations through gain and loss of genes in the ectomycorrhizal Boletales.</title>
        <authorList>
            <person name="Wu G."/>
            <person name="Miyauchi S."/>
            <person name="Morin E."/>
            <person name="Yang Z.-L."/>
            <person name="Xu J."/>
            <person name="Martin F.M."/>
        </authorList>
    </citation>
    <scope>NUCLEOTIDE SEQUENCE</scope>
    <source>
        <strain evidence="3">BR01</strain>
    </source>
</reference>
<keyword evidence="2" id="KW-0472">Membrane</keyword>
<evidence type="ECO:0000313" key="4">
    <source>
        <dbReference type="Proteomes" id="UP000683000"/>
    </source>
</evidence>
<accession>A0A8I3A299</accession>
<proteinExistence type="predicted"/>
<protein>
    <submittedName>
        <fullName evidence="3">Uncharacterized protein</fullName>
    </submittedName>
</protein>
<feature type="compositionally biased region" description="Basic and acidic residues" evidence="1">
    <location>
        <begin position="711"/>
        <end position="722"/>
    </location>
</feature>
<keyword evidence="2" id="KW-1133">Transmembrane helix</keyword>
<feature type="transmembrane region" description="Helical" evidence="2">
    <location>
        <begin position="116"/>
        <end position="136"/>
    </location>
</feature>
<feature type="transmembrane region" description="Helical" evidence="2">
    <location>
        <begin position="74"/>
        <end position="96"/>
    </location>
</feature>
<name>A0A8I3A299_9AGAM</name>
<feature type="transmembrane region" description="Helical" evidence="2">
    <location>
        <begin position="185"/>
        <end position="206"/>
    </location>
</feature>
<organism evidence="3 4">
    <name type="scientific">Boletus reticuloceps</name>
    <dbReference type="NCBI Taxonomy" id="495285"/>
    <lineage>
        <taxon>Eukaryota</taxon>
        <taxon>Fungi</taxon>
        <taxon>Dikarya</taxon>
        <taxon>Basidiomycota</taxon>
        <taxon>Agaricomycotina</taxon>
        <taxon>Agaricomycetes</taxon>
        <taxon>Agaricomycetidae</taxon>
        <taxon>Boletales</taxon>
        <taxon>Boletineae</taxon>
        <taxon>Boletaceae</taxon>
        <taxon>Boletoideae</taxon>
        <taxon>Boletus</taxon>
    </lineage>
</organism>
<comment type="caution">
    <text evidence="3">The sequence shown here is derived from an EMBL/GenBank/DDBJ whole genome shotgun (WGS) entry which is preliminary data.</text>
</comment>
<evidence type="ECO:0000256" key="1">
    <source>
        <dbReference type="SAM" id="MobiDB-lite"/>
    </source>
</evidence>
<sequence length="730" mass="79086">MAEQLIPLKHLSAAERAFKEDLDLSHLADTVGAAGPFGSRTGHAPLRAQPFQKRPFAARRLPVWDTVRPPLEMALFPLATIGYLAFCYTVHGKVILVNTYGLYAVMLQHLATIKGGITTITIIIISIALYPVYNIVSNLKSEEFFRVLASHNHGVPLETINHISTPSFGNVDKMVAIWRHRCSHYYVLGIIASFLIWIVGMLAPGALTVDNVYADGDLMAFTVGAIPAQSVLKCVIHLFYLRVVSSGVSSGTYPGDPAFNTGWNSDTAASIAWAEIGLGVQYSFGIADTSEPEYAAYIVPLPLDLSTEMSARWLSDVIGINPMCSWASTNLTAPVQVPINSTSDFQQDLATAYLLDFNLDVQIASSDLHKLLKFIYFMFPRLNVWCLLATDTPFATVKDPTSSVTNHTTQVIPSDGSMVFLLGQCQSGSGCIHSSQVNVTLDLTGLNTTFTIALTDQTWSMAILVCKPNLTVETREVRSNGHGLLTVQSLPAGRQLTRQGNLNAIQTTALFSIVTKSLMQSAGVLTGKRQSYGLGSQVQGQVLFGKTQFDSLPLIDAPFGTLVTIGPAPIEDITQGYAQVLQSSAKLYLAGYLGTAYVPRRISETEPVFAASIPNLAVASAGFALLATLIVLAHFRPSKGVQFTLVNVAAAVYGSELPEKFVQMKAEQAADVYGGIDEEVEGDRETDHALGKGQLPHDKDNTPDDQQGMLPDRRIFMRRRADGSPVLHMS</sequence>
<dbReference type="AlphaFoldDB" id="A0A8I3A299"/>
<dbReference type="Proteomes" id="UP000683000">
    <property type="component" value="Unassembled WGS sequence"/>
</dbReference>
<feature type="compositionally biased region" description="Basic and acidic residues" evidence="1">
    <location>
        <begin position="683"/>
        <end position="702"/>
    </location>
</feature>
<evidence type="ECO:0000313" key="3">
    <source>
        <dbReference type="EMBL" id="KAG6369171.1"/>
    </source>
</evidence>
<dbReference type="EMBL" id="JAGFBS010000101">
    <property type="protein sequence ID" value="KAG6369171.1"/>
    <property type="molecule type" value="Genomic_DNA"/>
</dbReference>
<feature type="region of interest" description="Disordered" evidence="1">
    <location>
        <begin position="682"/>
        <end position="730"/>
    </location>
</feature>
<feature type="transmembrane region" description="Helical" evidence="2">
    <location>
        <begin position="608"/>
        <end position="635"/>
    </location>
</feature>
<feature type="transmembrane region" description="Helical" evidence="2">
    <location>
        <begin position="218"/>
        <end position="241"/>
    </location>
</feature>
<gene>
    <name evidence="3" type="ORF">JVT61DRAFT_1356</name>
</gene>
<keyword evidence="2" id="KW-0812">Transmembrane</keyword>
<evidence type="ECO:0000256" key="2">
    <source>
        <dbReference type="SAM" id="Phobius"/>
    </source>
</evidence>
<keyword evidence="4" id="KW-1185">Reference proteome</keyword>
<dbReference type="OrthoDB" id="2681169at2759"/>